<evidence type="ECO:0000313" key="2">
    <source>
        <dbReference type="Proteomes" id="UP000243502"/>
    </source>
</evidence>
<dbReference type="RefSeq" id="WP_042312158.1">
    <property type="nucleotide sequence ID" value="NZ_CP026114.1"/>
</dbReference>
<accession>A0A2I8F558</accession>
<reference evidence="1 2" key="1">
    <citation type="submission" date="2018-01" db="EMBL/GenBank/DDBJ databases">
        <title>Species boundaries and ecological features among Paraburkholderia terrae DSMZ17804T, P. hospita DSMZ17164T and P. caribensis DSMZ13236T.</title>
        <authorList>
            <person name="Pratama A.A."/>
        </authorList>
    </citation>
    <scope>NUCLEOTIDE SEQUENCE [LARGE SCALE GENOMIC DNA]</scope>
    <source>
        <strain evidence="1 2">DSM 17804</strain>
    </source>
</reference>
<proteinExistence type="predicted"/>
<dbReference type="KEGG" id="pter:C2L65_42030"/>
<evidence type="ECO:0000313" key="1">
    <source>
        <dbReference type="EMBL" id="AUT66802.1"/>
    </source>
</evidence>
<dbReference type="Proteomes" id="UP000243502">
    <property type="component" value="Chromosome 4"/>
</dbReference>
<organism evidence="1 2">
    <name type="scientific">Paraburkholderia terrae</name>
    <dbReference type="NCBI Taxonomy" id="311230"/>
    <lineage>
        <taxon>Bacteria</taxon>
        <taxon>Pseudomonadati</taxon>
        <taxon>Pseudomonadota</taxon>
        <taxon>Betaproteobacteria</taxon>
        <taxon>Burkholderiales</taxon>
        <taxon>Burkholderiaceae</taxon>
        <taxon>Paraburkholderia</taxon>
    </lineage>
</organism>
<dbReference type="AlphaFoldDB" id="A0A2I8F558"/>
<dbReference type="EMBL" id="CP026114">
    <property type="protein sequence ID" value="AUT66802.1"/>
    <property type="molecule type" value="Genomic_DNA"/>
</dbReference>
<sequence>MGKKSFSDDASESNETTEQALVTLTLQIKEFVQNRSLDSRFAAKLVKRLKKEAEAISDRGNATKAGQKELKPAFDAADAVLRNHDAALLVTANAALREADGTTGNKKSQLRAMEG</sequence>
<protein>
    <submittedName>
        <fullName evidence="1">Uncharacterized protein</fullName>
    </submittedName>
</protein>
<name>A0A2I8F558_9BURK</name>
<dbReference type="OrthoDB" id="9015575at2"/>
<gene>
    <name evidence="1" type="ORF">C2L65_42030</name>
</gene>